<dbReference type="EC" id="2.4.-.-" evidence="6"/>
<feature type="domain" description="Glycosyltransferase 2-like" evidence="5">
    <location>
        <begin position="242"/>
        <end position="364"/>
    </location>
</feature>
<evidence type="ECO:0000313" key="7">
    <source>
        <dbReference type="Proteomes" id="UP001274321"/>
    </source>
</evidence>
<keyword evidence="2 6" id="KW-0328">Glycosyltransferase</keyword>
<comment type="similarity">
    <text evidence="1">Belongs to the glycosyltransferase 2 family.</text>
</comment>
<dbReference type="Gene3D" id="1.25.40.10">
    <property type="entry name" value="Tetratricopeptide repeat domain"/>
    <property type="match status" value="1"/>
</dbReference>
<dbReference type="PANTHER" id="PTHR43179">
    <property type="entry name" value="RHAMNOSYLTRANSFERASE WBBL"/>
    <property type="match status" value="1"/>
</dbReference>
<comment type="caution">
    <text evidence="6">The sequence shown here is derived from an EMBL/GenBank/DDBJ whole genome shotgun (WGS) entry which is preliminary data.</text>
</comment>
<dbReference type="GO" id="GO:0016757">
    <property type="term" value="F:glycosyltransferase activity"/>
    <property type="evidence" value="ECO:0007669"/>
    <property type="project" value="UniProtKB-KW"/>
</dbReference>
<accession>A0ABU4RLS5</accession>
<protein>
    <submittedName>
        <fullName evidence="6">Glycosyltransferase family 2 protein</fullName>
        <ecNumber evidence="6">2.4.-.-</ecNumber>
    </submittedName>
</protein>
<evidence type="ECO:0000256" key="2">
    <source>
        <dbReference type="ARBA" id="ARBA00022676"/>
    </source>
</evidence>
<keyword evidence="7" id="KW-1185">Reference proteome</keyword>
<dbReference type="Pfam" id="PF00535">
    <property type="entry name" value="Glycos_transf_2"/>
    <property type="match status" value="1"/>
</dbReference>
<evidence type="ECO:0000256" key="4">
    <source>
        <dbReference type="SAM" id="MobiDB-lite"/>
    </source>
</evidence>
<reference evidence="6 7" key="1">
    <citation type="submission" date="2023-11" db="EMBL/GenBank/DDBJ databases">
        <authorList>
            <person name="Bao R."/>
        </authorList>
    </citation>
    <scope>NUCLEOTIDE SEQUENCE [LARGE SCALE GENOMIC DNA]</scope>
    <source>
        <strain evidence="6 7">PJ23</strain>
    </source>
</reference>
<evidence type="ECO:0000259" key="5">
    <source>
        <dbReference type="Pfam" id="PF00535"/>
    </source>
</evidence>
<dbReference type="InterPro" id="IPR001173">
    <property type="entry name" value="Glyco_trans_2-like"/>
</dbReference>
<name>A0ABU4RLS5_9HYPH</name>
<dbReference type="Gene3D" id="3.90.550.10">
    <property type="entry name" value="Spore Coat Polysaccharide Biosynthesis Protein SpsA, Chain A"/>
    <property type="match status" value="1"/>
</dbReference>
<dbReference type="InterPro" id="IPR029044">
    <property type="entry name" value="Nucleotide-diphossugar_trans"/>
</dbReference>
<dbReference type="SUPFAM" id="SSF53448">
    <property type="entry name" value="Nucleotide-diphospho-sugar transferases"/>
    <property type="match status" value="1"/>
</dbReference>
<keyword evidence="3 6" id="KW-0808">Transferase</keyword>
<feature type="region of interest" description="Disordered" evidence="4">
    <location>
        <begin position="784"/>
        <end position="807"/>
    </location>
</feature>
<proteinExistence type="inferred from homology"/>
<dbReference type="EMBL" id="JAXAFJ010000003">
    <property type="protein sequence ID" value="MDX6805774.1"/>
    <property type="molecule type" value="Genomic_DNA"/>
</dbReference>
<gene>
    <name evidence="6" type="ORF">SCD90_06840</name>
</gene>
<evidence type="ECO:0000256" key="1">
    <source>
        <dbReference type="ARBA" id="ARBA00006739"/>
    </source>
</evidence>
<organism evidence="6 7">
    <name type="scientific">Terrihabitans rhizophilus</name>
    <dbReference type="NCBI Taxonomy" id="3092662"/>
    <lineage>
        <taxon>Bacteria</taxon>
        <taxon>Pseudomonadati</taxon>
        <taxon>Pseudomonadota</taxon>
        <taxon>Alphaproteobacteria</taxon>
        <taxon>Hyphomicrobiales</taxon>
        <taxon>Terrihabitans</taxon>
    </lineage>
</organism>
<evidence type="ECO:0000256" key="3">
    <source>
        <dbReference type="ARBA" id="ARBA00022679"/>
    </source>
</evidence>
<dbReference type="PANTHER" id="PTHR43179:SF12">
    <property type="entry name" value="GALACTOFURANOSYLTRANSFERASE GLFT2"/>
    <property type="match status" value="1"/>
</dbReference>
<dbReference type="Proteomes" id="UP001274321">
    <property type="component" value="Unassembled WGS sequence"/>
</dbReference>
<sequence length="807" mass="86220">MAEAQGGLGALRLLDEGAHASELAAQAVEALQKRDGAKAFRLSDRLCRIAARPDPTHLVLRADSWRMRGRTDEAVRDLLAALRLAPEDRAANRRMLALGDEEMARIAARALIRNETDPGVLLQTLGRLGTPDAPIVQLDRVGVAMEGWAAWAAGQKLRLQLRGPAGTVVIEIAGQPSHPFASGTRSAAALLIQLPDDLQAVLASSGEGEPEPVDVPGLHRSSNVSRVSHTPPGQECAAQLWVIVPVYDDPGATRACLEALMPEIEADPERWLILVNDAAPDPGMAEVLGAFAGHPRVQLLHNPVNLGFVGTVNRALETAGPGDLLLLNADTLIPAGALDRLREAARLSPDIGTVTPLSNNGELTSFPRPFEVNPLPSAGEIGRLHDAAARTNPNHVVDLPNGIGFCLYVTSACRVAIGPLSGDYHSGYLEDVDWCLRARAAGFRNVCATGVYVGHAGSLSFRGRKRALVVRNLAVLERRFPSYRTETAAFLAADPLAAARSRLETALLEEDAASVLLVTGPGPLREVAQARGRRLLAEGRKALLVETRRDAGRVVVRVRHPSGGLPQTMTVALENGDAALATFLRELSPAAVEVVDPRAVGPEVIDLLCDIIPVDLLLAGGDLLNQSEDRLSAQAWRSAWERRFPRIRRFLAPDRAAEDFATRAWPGLQTTCLSADSHPAMYQPGLYRRIGFITLDSGSPRGFARLREVLSSLDKGTEPTVLGRTLDDLALMARGTFVTGAVTADELGALAHAHDLEALAIVSTQPLFGHPLEEAARRSGLPVLDGVCNVPAPPSSSRREPSGPVMR</sequence>
<dbReference type="RefSeq" id="WP_319843901.1">
    <property type="nucleotide sequence ID" value="NZ_JAXAFJ010000003.1"/>
</dbReference>
<evidence type="ECO:0000313" key="6">
    <source>
        <dbReference type="EMBL" id="MDX6805774.1"/>
    </source>
</evidence>
<dbReference type="InterPro" id="IPR011990">
    <property type="entry name" value="TPR-like_helical_dom_sf"/>
</dbReference>